<feature type="compositionally biased region" description="Pro residues" evidence="1">
    <location>
        <begin position="273"/>
        <end position="285"/>
    </location>
</feature>
<feature type="compositionally biased region" description="Basic residues" evidence="1">
    <location>
        <begin position="174"/>
        <end position="184"/>
    </location>
</feature>
<proteinExistence type="predicted"/>
<evidence type="ECO:0000313" key="3">
    <source>
        <dbReference type="Proteomes" id="UP001222325"/>
    </source>
</evidence>
<feature type="compositionally biased region" description="Low complexity" evidence="1">
    <location>
        <begin position="262"/>
        <end position="272"/>
    </location>
</feature>
<feature type="region of interest" description="Disordered" evidence="1">
    <location>
        <begin position="73"/>
        <end position="184"/>
    </location>
</feature>
<feature type="region of interest" description="Disordered" evidence="1">
    <location>
        <begin position="381"/>
        <end position="419"/>
    </location>
</feature>
<keyword evidence="3" id="KW-1185">Reference proteome</keyword>
<dbReference type="AlphaFoldDB" id="A0AAD6XJH4"/>
<feature type="region of interest" description="Disordered" evidence="1">
    <location>
        <begin position="214"/>
        <end position="349"/>
    </location>
</feature>
<feature type="compositionally biased region" description="Low complexity" evidence="1">
    <location>
        <begin position="134"/>
        <end position="154"/>
    </location>
</feature>
<evidence type="ECO:0000313" key="2">
    <source>
        <dbReference type="EMBL" id="KAJ7082925.1"/>
    </source>
</evidence>
<reference evidence="2" key="1">
    <citation type="submission" date="2023-03" db="EMBL/GenBank/DDBJ databases">
        <title>Massive genome expansion in bonnet fungi (Mycena s.s.) driven by repeated elements and novel gene families across ecological guilds.</title>
        <authorList>
            <consortium name="Lawrence Berkeley National Laboratory"/>
            <person name="Harder C.B."/>
            <person name="Miyauchi S."/>
            <person name="Viragh M."/>
            <person name="Kuo A."/>
            <person name="Thoen E."/>
            <person name="Andreopoulos B."/>
            <person name="Lu D."/>
            <person name="Skrede I."/>
            <person name="Drula E."/>
            <person name="Henrissat B."/>
            <person name="Morin E."/>
            <person name="Kohler A."/>
            <person name="Barry K."/>
            <person name="LaButti K."/>
            <person name="Morin E."/>
            <person name="Salamov A."/>
            <person name="Lipzen A."/>
            <person name="Mereny Z."/>
            <person name="Hegedus B."/>
            <person name="Baldrian P."/>
            <person name="Stursova M."/>
            <person name="Weitz H."/>
            <person name="Taylor A."/>
            <person name="Grigoriev I.V."/>
            <person name="Nagy L.G."/>
            <person name="Martin F."/>
            <person name="Kauserud H."/>
        </authorList>
    </citation>
    <scope>NUCLEOTIDE SEQUENCE</scope>
    <source>
        <strain evidence="2">CBHHK173m</strain>
    </source>
</reference>
<sequence length="437" mass="47273">MVAIVVDEKKACCFPVHGLPNCLVPALDKAGVREFEGRGLKTLALHRPQVARRPPAQRCVHLVQVACRPFQSPRPRESRFASAHPRSPPADTPQHIGCGTATRSGDTARQRPPAAFVPAALQRRRCPSDSRTVRAAPSHVPAAAARAPSAASAPAPSPQRESRAQRAESDCDHHRRKSPPRTHRARLALVTRRCAAASHAPCRVCSAVRESAVHSQRRHATDAGASSVPTPSRARRRPVTYAGPSRFALAPRHQIPSGGGASACCATSAGPSPDVPPLSASPPRVPLAVTPQDSRSFHGSRRKTPARSLRARGPYPSLRAGRAPSPQTPQSRGLACRSRPTANSFEHEPGCSRRRVARLRYNADNVFPMIRAHEADHRTRAPFALPPAAPPSTAELPRRTRTRAQREARRSRLTTSARRVRSRISAAIRRGRCVPSI</sequence>
<feature type="compositionally biased region" description="Basic and acidic residues" evidence="1">
    <location>
        <begin position="160"/>
        <end position="173"/>
    </location>
</feature>
<dbReference type="EMBL" id="JARJCN010000043">
    <property type="protein sequence ID" value="KAJ7082925.1"/>
    <property type="molecule type" value="Genomic_DNA"/>
</dbReference>
<name>A0AAD6XJH4_9AGAR</name>
<protein>
    <submittedName>
        <fullName evidence="2">Uncharacterized protein</fullName>
    </submittedName>
</protein>
<evidence type="ECO:0000256" key="1">
    <source>
        <dbReference type="SAM" id="MobiDB-lite"/>
    </source>
</evidence>
<gene>
    <name evidence="2" type="ORF">B0H15DRAFT_993244</name>
</gene>
<dbReference type="Proteomes" id="UP001222325">
    <property type="component" value="Unassembled WGS sequence"/>
</dbReference>
<accession>A0AAD6XJH4</accession>
<comment type="caution">
    <text evidence="2">The sequence shown here is derived from an EMBL/GenBank/DDBJ whole genome shotgun (WGS) entry which is preliminary data.</text>
</comment>
<organism evidence="2 3">
    <name type="scientific">Mycena belliarum</name>
    <dbReference type="NCBI Taxonomy" id="1033014"/>
    <lineage>
        <taxon>Eukaryota</taxon>
        <taxon>Fungi</taxon>
        <taxon>Dikarya</taxon>
        <taxon>Basidiomycota</taxon>
        <taxon>Agaricomycotina</taxon>
        <taxon>Agaricomycetes</taxon>
        <taxon>Agaricomycetidae</taxon>
        <taxon>Agaricales</taxon>
        <taxon>Marasmiineae</taxon>
        <taxon>Mycenaceae</taxon>
        <taxon>Mycena</taxon>
    </lineage>
</organism>